<dbReference type="Pfam" id="PF01636">
    <property type="entry name" value="APH"/>
    <property type="match status" value="1"/>
</dbReference>
<dbReference type="PANTHER" id="PTHR21310">
    <property type="entry name" value="AMINOGLYCOSIDE PHOSPHOTRANSFERASE-RELATED-RELATED"/>
    <property type="match status" value="1"/>
</dbReference>
<protein>
    <submittedName>
        <fullName evidence="2">Aminoglycoside phosphotransferase family protein</fullName>
    </submittedName>
</protein>
<dbReference type="SUPFAM" id="SSF56112">
    <property type="entry name" value="Protein kinase-like (PK-like)"/>
    <property type="match status" value="1"/>
</dbReference>
<dbReference type="Gene3D" id="3.30.200.150">
    <property type="match status" value="1"/>
</dbReference>
<evidence type="ECO:0000313" key="2">
    <source>
        <dbReference type="EMBL" id="MCA9382591.1"/>
    </source>
</evidence>
<name>A0A955L4M3_9BACT</name>
<feature type="domain" description="Aminoglycoside phosphotransferase" evidence="1">
    <location>
        <begin position="90"/>
        <end position="298"/>
    </location>
</feature>
<dbReference type="AlphaFoldDB" id="A0A955L4M3"/>
<organism evidence="2 3">
    <name type="scientific">Candidatus Dojkabacteria bacterium</name>
    <dbReference type="NCBI Taxonomy" id="2099670"/>
    <lineage>
        <taxon>Bacteria</taxon>
        <taxon>Candidatus Dojkabacteria</taxon>
    </lineage>
</organism>
<sequence>MIDGIIVAGKYESIWFKSIAMPFFSLGRQCCVGVYLEISSKATYKSRTCYNLIMEETKTSNIKTKHDISEVEKFVITKLEGVGSISKLVEGHTSQAFSFMRKDGKKYVLRIAANQQGFLRDRYAHVHFASKLLPIPKIIEIGDFKENSHYCLSEFVEGKPSDQLSQEEMNFSLENQLLTFAEIFKAPVNDEIGWGEIDVETGKAPFETWHEYIWAGVDDLDGSLLKAGLLELGLDESLYDRFFNQFESCMGKLPSPEKRLVHGDLGFDNVLVNQGKVAAIIDWADIGYGDWVFDIARCDFWHPNKYGSIKDFGRKYNLDCEFLDERIKVCTSFVALTTLDYALQYESESTKSWLSKHLSSRL</sequence>
<dbReference type="Gene3D" id="3.90.1200.10">
    <property type="match status" value="1"/>
</dbReference>
<dbReference type="InterPro" id="IPR051678">
    <property type="entry name" value="AGP_Transferase"/>
</dbReference>
<gene>
    <name evidence="2" type="ORF">KC660_04265</name>
</gene>
<proteinExistence type="predicted"/>
<comment type="caution">
    <text evidence="2">The sequence shown here is derived from an EMBL/GenBank/DDBJ whole genome shotgun (WGS) entry which is preliminary data.</text>
</comment>
<dbReference type="Proteomes" id="UP000782843">
    <property type="component" value="Unassembled WGS sequence"/>
</dbReference>
<reference evidence="2" key="1">
    <citation type="submission" date="2020-04" db="EMBL/GenBank/DDBJ databases">
        <authorList>
            <person name="Zhang T."/>
        </authorList>
    </citation>
    <scope>NUCLEOTIDE SEQUENCE</scope>
    <source>
        <strain evidence="2">HKST-UBA10</strain>
    </source>
</reference>
<dbReference type="InterPro" id="IPR011009">
    <property type="entry name" value="Kinase-like_dom_sf"/>
</dbReference>
<reference evidence="2" key="2">
    <citation type="journal article" date="2021" name="Microbiome">
        <title>Successional dynamics and alternative stable states in a saline activated sludge microbial community over 9 years.</title>
        <authorList>
            <person name="Wang Y."/>
            <person name="Ye J."/>
            <person name="Ju F."/>
            <person name="Liu L."/>
            <person name="Boyd J.A."/>
            <person name="Deng Y."/>
            <person name="Parks D.H."/>
            <person name="Jiang X."/>
            <person name="Yin X."/>
            <person name="Woodcroft B.J."/>
            <person name="Tyson G.W."/>
            <person name="Hugenholtz P."/>
            <person name="Polz M.F."/>
            <person name="Zhang T."/>
        </authorList>
    </citation>
    <scope>NUCLEOTIDE SEQUENCE</scope>
    <source>
        <strain evidence="2">HKST-UBA10</strain>
    </source>
</reference>
<dbReference type="EMBL" id="JAGQLG010000175">
    <property type="protein sequence ID" value="MCA9382591.1"/>
    <property type="molecule type" value="Genomic_DNA"/>
</dbReference>
<evidence type="ECO:0000259" key="1">
    <source>
        <dbReference type="Pfam" id="PF01636"/>
    </source>
</evidence>
<accession>A0A955L4M3</accession>
<dbReference type="InterPro" id="IPR002575">
    <property type="entry name" value="Aminoglycoside_PTrfase"/>
</dbReference>
<evidence type="ECO:0000313" key="3">
    <source>
        <dbReference type="Proteomes" id="UP000782843"/>
    </source>
</evidence>